<feature type="region of interest" description="Disordered" evidence="1">
    <location>
        <begin position="155"/>
        <end position="187"/>
    </location>
</feature>
<feature type="region of interest" description="Disordered" evidence="1">
    <location>
        <begin position="1"/>
        <end position="50"/>
    </location>
</feature>
<feature type="compositionally biased region" description="Low complexity" evidence="1">
    <location>
        <begin position="159"/>
        <end position="171"/>
    </location>
</feature>
<feature type="region of interest" description="Disordered" evidence="1">
    <location>
        <begin position="477"/>
        <end position="541"/>
    </location>
</feature>
<feature type="compositionally biased region" description="Low complexity" evidence="1">
    <location>
        <begin position="803"/>
        <end position="816"/>
    </location>
</feature>
<dbReference type="PANTHER" id="PTHR21228:SF40">
    <property type="entry name" value="LD45607P"/>
    <property type="match status" value="1"/>
</dbReference>
<dbReference type="PANTHER" id="PTHR21228">
    <property type="entry name" value="FAST LEU-RICH DOMAIN-CONTAINING"/>
    <property type="match status" value="1"/>
</dbReference>
<feature type="region of interest" description="Disordered" evidence="1">
    <location>
        <begin position="902"/>
        <end position="1020"/>
    </location>
</feature>
<dbReference type="GO" id="GO:0035770">
    <property type="term" value="C:ribonucleoprotein granule"/>
    <property type="evidence" value="ECO:0007669"/>
    <property type="project" value="TreeGrafter"/>
</dbReference>
<keyword evidence="3" id="KW-1185">Reference proteome</keyword>
<dbReference type="GO" id="GO:0044528">
    <property type="term" value="P:regulation of mitochondrial mRNA stability"/>
    <property type="evidence" value="ECO:0007669"/>
    <property type="project" value="TreeGrafter"/>
</dbReference>
<reference evidence="2 3" key="1">
    <citation type="journal article" date="2023" name="Commun. Biol.">
        <title>Reorganization of the ancestral sex-determining regions during the evolution of trioecy in Pleodorina starrii.</title>
        <authorList>
            <person name="Takahashi K."/>
            <person name="Suzuki S."/>
            <person name="Kawai-Toyooka H."/>
            <person name="Yamamoto K."/>
            <person name="Hamaji T."/>
            <person name="Ootsuki R."/>
            <person name="Yamaguchi H."/>
            <person name="Kawachi M."/>
            <person name="Higashiyama T."/>
            <person name="Nozaki H."/>
        </authorList>
    </citation>
    <scope>NUCLEOTIDE SEQUENCE [LARGE SCALE GENOMIC DNA]</scope>
    <source>
        <strain evidence="2 3">NIES-4479</strain>
    </source>
</reference>
<dbReference type="GO" id="GO:0005759">
    <property type="term" value="C:mitochondrial matrix"/>
    <property type="evidence" value="ECO:0007669"/>
    <property type="project" value="TreeGrafter"/>
</dbReference>
<evidence type="ECO:0000313" key="3">
    <source>
        <dbReference type="Proteomes" id="UP001165080"/>
    </source>
</evidence>
<dbReference type="AlphaFoldDB" id="A0A9W6B8W5"/>
<comment type="caution">
    <text evidence="2">The sequence shown here is derived from an EMBL/GenBank/DDBJ whole genome shotgun (WGS) entry which is preliminary data.</text>
</comment>
<dbReference type="InterPro" id="IPR050870">
    <property type="entry name" value="FAST_kinase"/>
</dbReference>
<feature type="compositionally biased region" description="Low complexity" evidence="1">
    <location>
        <begin position="923"/>
        <end position="942"/>
    </location>
</feature>
<dbReference type="GO" id="GO:1901259">
    <property type="term" value="P:chloroplast rRNA processing"/>
    <property type="evidence" value="ECO:0007669"/>
    <property type="project" value="TreeGrafter"/>
</dbReference>
<organism evidence="2 3">
    <name type="scientific">Pleodorina starrii</name>
    <dbReference type="NCBI Taxonomy" id="330485"/>
    <lineage>
        <taxon>Eukaryota</taxon>
        <taxon>Viridiplantae</taxon>
        <taxon>Chlorophyta</taxon>
        <taxon>core chlorophytes</taxon>
        <taxon>Chlorophyceae</taxon>
        <taxon>CS clade</taxon>
        <taxon>Chlamydomonadales</taxon>
        <taxon>Volvocaceae</taxon>
        <taxon>Pleodorina</taxon>
    </lineage>
</organism>
<feature type="compositionally biased region" description="Low complexity" evidence="1">
    <location>
        <begin position="258"/>
        <end position="267"/>
    </location>
</feature>
<evidence type="ECO:0000313" key="2">
    <source>
        <dbReference type="EMBL" id="GLC47919.1"/>
    </source>
</evidence>
<dbReference type="GO" id="GO:0009507">
    <property type="term" value="C:chloroplast"/>
    <property type="evidence" value="ECO:0007669"/>
    <property type="project" value="GOC"/>
</dbReference>
<feature type="region of interest" description="Disordered" evidence="1">
    <location>
        <begin position="250"/>
        <end position="276"/>
    </location>
</feature>
<dbReference type="EMBL" id="BRXU01000001">
    <property type="protein sequence ID" value="GLC47919.1"/>
    <property type="molecule type" value="Genomic_DNA"/>
</dbReference>
<feature type="region of interest" description="Disordered" evidence="1">
    <location>
        <begin position="803"/>
        <end position="823"/>
    </location>
</feature>
<proteinExistence type="predicted"/>
<dbReference type="GO" id="GO:0003723">
    <property type="term" value="F:RNA binding"/>
    <property type="evidence" value="ECO:0007669"/>
    <property type="project" value="TreeGrafter"/>
</dbReference>
<feature type="compositionally biased region" description="Low complexity" evidence="1">
    <location>
        <begin position="485"/>
        <end position="495"/>
    </location>
</feature>
<name>A0A9W6B8W5_9CHLO</name>
<dbReference type="OrthoDB" id="551281at2759"/>
<accession>A0A9W6B8W5</accession>
<sequence length="1057" mass="112982">MPTLGRQAARRSRPHFPPACPFRGRARRGKLGVFPPAPPVHSVAPDVDAPPLRDRQAQQVQLALSGHPQQQIGRPPHLASGGGNNGGVLDRVPSLHDAAGAAAAGPSQLNQAAAVELMHRIKAARSWQQLQSIVDGNLRSMNHLHVSAVVTHMAQLHASSSSSSSADNRTSGGKGTRGSSPDETRARAPSDELLLPHLNGSSALHVRQNGASHFRGGGGSVETAALRAFSHAASPAADDPRLHSAYAAGGRRQPWEHQPQAPALSPQLLPPPTHGDARSQLLQRLEHAVAVHVPNFEGRQLANTLWAVAKLGHRPSERWLELVLTRAENHMYTFEPQHLSNTLYALMLLSYMPPPAWLESFFAATRRQLHGFGPGELCHLCYAAGKLGLRPGRELLGGVLYHSLKHMQAYGVRELALLLYGIVHMGGSLPADWLRAYRKRVTWLVVESGALPVALLERMGGQVEQPELAELARAQLAEQRKQRPEVGQGQQQPQHDQLRTSRNRHNVQGQWQRHDQQHAGRGGSQCAAAETPTPSRARGAADGSAPAVAYLPTVLLGLAEVGYRPPPVFVTTILAAVGSGAGQLTKEGLTTVLLSLANMRYRPHPALFRRVWDTLMDSLDSLDTQQCTIAVWACATLGCEAPRRDVHAIIMNAAARLPEHSDSELVQLLDAVSALGFEPTTSWLELLESDLYNRLPRMQPQEVAKLLLPLAGLRHRPHRLWMTRWAGALQVGLPGLGVMHLSAAAFGAARLGFRPPSRLCSELLAATGAGMAAAVAAAAAPAAAAVAATPAAAAAPAALQQQQHGLQGQGLEPELGQRQRRARPAWARRLGDRTADGHLPQTLSRLLWSLAVLDIRPEETWLAGYMACLRLVAGKLSALERSQVVWALARLRHDPGPEWAKELARWRRQQQQRRRQGSGTDGQGRAQHATAASGATASAGAAPEVRPGDGGSNGASSSGDVVAHVRDSSGSAAAATGGASGSGQRRDRDDNGVTGLDDAPALTHRSGSSSGTNGDSSSDVDLNTLVLQGIREWAVRQLSDPATEATPKRRRAVVRGR</sequence>
<dbReference type="GO" id="GO:0000963">
    <property type="term" value="P:mitochondrial RNA processing"/>
    <property type="evidence" value="ECO:0007669"/>
    <property type="project" value="TreeGrafter"/>
</dbReference>
<gene>
    <name evidence="2" type="primary">PLEST000499</name>
    <name evidence="2" type="ORF">PLESTB_000039700</name>
</gene>
<dbReference type="Proteomes" id="UP001165080">
    <property type="component" value="Unassembled WGS sequence"/>
</dbReference>
<evidence type="ECO:0000256" key="1">
    <source>
        <dbReference type="SAM" id="MobiDB-lite"/>
    </source>
</evidence>
<feature type="region of interest" description="Disordered" evidence="1">
    <location>
        <begin position="63"/>
        <end position="92"/>
    </location>
</feature>
<feature type="compositionally biased region" description="Low complexity" evidence="1">
    <location>
        <begin position="1006"/>
        <end position="1020"/>
    </location>
</feature>
<feature type="compositionally biased region" description="Basic residues" evidence="1">
    <location>
        <begin position="906"/>
        <end position="916"/>
    </location>
</feature>
<protein>
    <submittedName>
        <fullName evidence="2">Uncharacterized protein</fullName>
    </submittedName>
</protein>
<feature type="compositionally biased region" description="Low complexity" evidence="1">
    <location>
        <begin position="954"/>
        <end position="977"/>
    </location>
</feature>
<feature type="compositionally biased region" description="Polar residues" evidence="1">
    <location>
        <begin position="63"/>
        <end position="72"/>
    </location>
</feature>